<evidence type="ECO:0000259" key="4">
    <source>
        <dbReference type="Pfam" id="PF25019"/>
    </source>
</evidence>
<keyword evidence="1" id="KW-0433">Leucine-rich repeat</keyword>
<feature type="domain" description="R13L1/DRL21-like LRR repeat region" evidence="4">
    <location>
        <begin position="365"/>
        <end position="440"/>
    </location>
</feature>
<sequence>WLQRLEKEKTTLGLIVKDDPPAKDKTRQFETSLVDPSRIVGRQGDKDAFVLKLLRNEPRNNGNFSIVPIVGLGGVGKTTLAKILYDDEKVKKRFRLKAWVCVSDEWDTFVLDDVRSDWESLVAPLSACALGSKIIITTRKEKLLRELGCGKVDHLQSLSHADAVCLFARHALGANNFDSHTRLEAHGEDIVTKCNGLPLALKALGRLLRGKEEEVEWKELEESKIWELKEEAYKKFEGIEGTKGLRTFLFIGVGVKEWWHSNYLSSKVVVDLLPQLHFLRVLSSSGYVMSEVPESIAYKKFEGIEGTKGLRTFLFIGVGVKEWWHSNYLSSKVVVDLLPQLHFLRVLSSSGYVMSEVPESIDAFRNDTTENVVLDALNPYNDCLEKLGIVKYMGLEFPKWVGDSSFRQLACVSIRGCKKCTSLQPLRQLQSLKELSIQDMGDVKVVGSEFFGTGLAFPSLESLSFRNMSGWKEWSTNNKSVVGDSVFPCLKELKIERCPYLVEVSLKAHLRMRPTRVSFQTS</sequence>
<organism evidence="5">
    <name type="scientific">Tanacetum cinerariifolium</name>
    <name type="common">Dalmatian daisy</name>
    <name type="synonym">Chrysanthemum cinerariifolium</name>
    <dbReference type="NCBI Taxonomy" id="118510"/>
    <lineage>
        <taxon>Eukaryota</taxon>
        <taxon>Viridiplantae</taxon>
        <taxon>Streptophyta</taxon>
        <taxon>Embryophyta</taxon>
        <taxon>Tracheophyta</taxon>
        <taxon>Spermatophyta</taxon>
        <taxon>Magnoliopsida</taxon>
        <taxon>eudicotyledons</taxon>
        <taxon>Gunneridae</taxon>
        <taxon>Pentapetalae</taxon>
        <taxon>asterids</taxon>
        <taxon>campanulids</taxon>
        <taxon>Asterales</taxon>
        <taxon>Asteraceae</taxon>
        <taxon>Asteroideae</taxon>
        <taxon>Anthemideae</taxon>
        <taxon>Anthemidinae</taxon>
        <taxon>Tanacetum</taxon>
    </lineage>
</organism>
<comment type="caution">
    <text evidence="5">The sequence shown here is derived from an EMBL/GenBank/DDBJ whole genome shotgun (WGS) entry which is preliminary data.</text>
</comment>
<proteinExistence type="predicted"/>
<name>A0A6L2KZ24_TANCI</name>
<evidence type="ECO:0000256" key="1">
    <source>
        <dbReference type="ARBA" id="ARBA00022614"/>
    </source>
</evidence>
<dbReference type="InterPro" id="IPR032675">
    <property type="entry name" value="LRR_dom_sf"/>
</dbReference>
<dbReference type="PRINTS" id="PR00364">
    <property type="entry name" value="DISEASERSIST"/>
</dbReference>
<feature type="non-terminal residue" evidence="5">
    <location>
        <position position="1"/>
    </location>
</feature>
<dbReference type="Gene3D" id="3.40.50.300">
    <property type="entry name" value="P-loop containing nucleotide triphosphate hydrolases"/>
    <property type="match status" value="1"/>
</dbReference>
<dbReference type="Gene3D" id="1.10.8.430">
    <property type="entry name" value="Helical domain of apoptotic protease-activating factors"/>
    <property type="match status" value="1"/>
</dbReference>
<dbReference type="PANTHER" id="PTHR36766">
    <property type="entry name" value="PLANT BROAD-SPECTRUM MILDEW RESISTANCE PROTEIN RPW8"/>
    <property type="match status" value="1"/>
</dbReference>
<dbReference type="PANTHER" id="PTHR36766:SF61">
    <property type="entry name" value="NB-ARC DOMAIN DISEASE RESISTANCE PROTEIN"/>
    <property type="match status" value="1"/>
</dbReference>
<dbReference type="InterPro" id="IPR042197">
    <property type="entry name" value="Apaf_helical"/>
</dbReference>
<dbReference type="Gene3D" id="3.80.10.10">
    <property type="entry name" value="Ribonuclease Inhibitor"/>
    <property type="match status" value="1"/>
</dbReference>
<feature type="domain" description="NB-ARC" evidence="3">
    <location>
        <begin position="61"/>
        <end position="105"/>
    </location>
</feature>
<evidence type="ECO:0000256" key="2">
    <source>
        <dbReference type="ARBA" id="ARBA00022821"/>
    </source>
</evidence>
<dbReference type="EMBL" id="BKCJ010003298">
    <property type="protein sequence ID" value="GEU54219.1"/>
    <property type="molecule type" value="Genomic_DNA"/>
</dbReference>
<evidence type="ECO:0000313" key="5">
    <source>
        <dbReference type="EMBL" id="GEU54219.1"/>
    </source>
</evidence>
<dbReference type="InterPro" id="IPR056789">
    <property type="entry name" value="LRR_R13L1-DRL21"/>
</dbReference>
<dbReference type="InterPro" id="IPR027417">
    <property type="entry name" value="P-loop_NTPase"/>
</dbReference>
<dbReference type="GO" id="GO:0043531">
    <property type="term" value="F:ADP binding"/>
    <property type="evidence" value="ECO:0007669"/>
    <property type="project" value="InterPro"/>
</dbReference>
<dbReference type="SUPFAM" id="SSF52058">
    <property type="entry name" value="L domain-like"/>
    <property type="match status" value="1"/>
</dbReference>
<evidence type="ECO:0000259" key="3">
    <source>
        <dbReference type="Pfam" id="PF00931"/>
    </source>
</evidence>
<reference evidence="5" key="1">
    <citation type="journal article" date="2019" name="Sci. Rep.">
        <title>Draft genome of Tanacetum cinerariifolium, the natural source of mosquito coil.</title>
        <authorList>
            <person name="Yamashiro T."/>
            <person name="Shiraishi A."/>
            <person name="Satake H."/>
            <person name="Nakayama K."/>
        </authorList>
    </citation>
    <scope>NUCLEOTIDE SEQUENCE</scope>
</reference>
<dbReference type="GO" id="GO:0006952">
    <property type="term" value="P:defense response"/>
    <property type="evidence" value="ECO:0007669"/>
    <property type="project" value="UniProtKB-KW"/>
</dbReference>
<dbReference type="SUPFAM" id="SSF52540">
    <property type="entry name" value="P-loop containing nucleoside triphosphate hydrolases"/>
    <property type="match status" value="1"/>
</dbReference>
<accession>A0A6L2KZ24</accession>
<dbReference type="AlphaFoldDB" id="A0A6L2KZ24"/>
<keyword evidence="2" id="KW-0611">Plant defense</keyword>
<dbReference type="InterPro" id="IPR002182">
    <property type="entry name" value="NB-ARC"/>
</dbReference>
<gene>
    <name evidence="5" type="ORF">Tci_026197</name>
</gene>
<dbReference type="Pfam" id="PF00931">
    <property type="entry name" value="NB-ARC"/>
    <property type="match status" value="2"/>
</dbReference>
<evidence type="ECO:0008006" key="6">
    <source>
        <dbReference type="Google" id="ProtNLM"/>
    </source>
</evidence>
<protein>
    <recommendedName>
        <fullName evidence="6">NB-ARC domain-containing protein</fullName>
    </recommendedName>
</protein>
<dbReference type="Pfam" id="PF25019">
    <property type="entry name" value="LRR_R13L1-DRL21"/>
    <property type="match status" value="1"/>
</dbReference>
<feature type="domain" description="NB-ARC" evidence="3">
    <location>
        <begin position="109"/>
        <end position="171"/>
    </location>
</feature>